<name>A0A8X6UG30_NEPPI</name>
<dbReference type="AlphaFoldDB" id="A0A8X6UG30"/>
<accession>A0A8X6UG30</accession>
<organism evidence="1 2">
    <name type="scientific">Nephila pilipes</name>
    <name type="common">Giant wood spider</name>
    <name type="synonym">Nephila maculata</name>
    <dbReference type="NCBI Taxonomy" id="299642"/>
    <lineage>
        <taxon>Eukaryota</taxon>
        <taxon>Metazoa</taxon>
        <taxon>Ecdysozoa</taxon>
        <taxon>Arthropoda</taxon>
        <taxon>Chelicerata</taxon>
        <taxon>Arachnida</taxon>
        <taxon>Araneae</taxon>
        <taxon>Araneomorphae</taxon>
        <taxon>Entelegynae</taxon>
        <taxon>Araneoidea</taxon>
        <taxon>Nephilidae</taxon>
        <taxon>Nephila</taxon>
    </lineage>
</organism>
<protein>
    <submittedName>
        <fullName evidence="1">Uncharacterized protein</fullName>
    </submittedName>
</protein>
<evidence type="ECO:0000313" key="2">
    <source>
        <dbReference type="Proteomes" id="UP000887013"/>
    </source>
</evidence>
<reference evidence="1" key="1">
    <citation type="submission" date="2020-08" db="EMBL/GenBank/DDBJ databases">
        <title>Multicomponent nature underlies the extraordinary mechanical properties of spider dragline silk.</title>
        <authorList>
            <person name="Kono N."/>
            <person name="Nakamura H."/>
            <person name="Mori M."/>
            <person name="Yoshida Y."/>
            <person name="Ohtoshi R."/>
            <person name="Malay A.D."/>
            <person name="Moran D.A.P."/>
            <person name="Tomita M."/>
            <person name="Numata K."/>
            <person name="Arakawa K."/>
        </authorList>
    </citation>
    <scope>NUCLEOTIDE SEQUENCE</scope>
</reference>
<dbReference type="Proteomes" id="UP000887013">
    <property type="component" value="Unassembled WGS sequence"/>
</dbReference>
<proteinExistence type="predicted"/>
<evidence type="ECO:0000313" key="1">
    <source>
        <dbReference type="EMBL" id="GFU16266.1"/>
    </source>
</evidence>
<gene>
    <name evidence="1" type="ORF">NPIL_689441</name>
</gene>
<dbReference type="EMBL" id="BMAW01126326">
    <property type="protein sequence ID" value="GFU16266.1"/>
    <property type="molecule type" value="Genomic_DNA"/>
</dbReference>
<sequence length="95" mass="10960">MTFLCASRYHTKMQNINGPISGPMRTDISLILLTTRNKKSSFQRCPEQCPTSHRRVTGGQNRQFKEMDFAPMRLICTSNKSTGNLRPRQTNRLEK</sequence>
<keyword evidence="2" id="KW-1185">Reference proteome</keyword>
<comment type="caution">
    <text evidence="1">The sequence shown here is derived from an EMBL/GenBank/DDBJ whole genome shotgun (WGS) entry which is preliminary data.</text>
</comment>